<proteinExistence type="predicted"/>
<sequence>MNPKPYHGYFGQYMQVFACWRALDLKMPPTMTLRNFTELMWPNGHDQFC</sequence>
<dbReference type="AlphaFoldDB" id="A0A2P6SDW2"/>
<organism evidence="1 2">
    <name type="scientific">Rosa chinensis</name>
    <name type="common">China rose</name>
    <dbReference type="NCBI Taxonomy" id="74649"/>
    <lineage>
        <taxon>Eukaryota</taxon>
        <taxon>Viridiplantae</taxon>
        <taxon>Streptophyta</taxon>
        <taxon>Embryophyta</taxon>
        <taxon>Tracheophyta</taxon>
        <taxon>Spermatophyta</taxon>
        <taxon>Magnoliopsida</taxon>
        <taxon>eudicotyledons</taxon>
        <taxon>Gunneridae</taxon>
        <taxon>Pentapetalae</taxon>
        <taxon>rosids</taxon>
        <taxon>fabids</taxon>
        <taxon>Rosales</taxon>
        <taxon>Rosaceae</taxon>
        <taxon>Rosoideae</taxon>
        <taxon>Rosoideae incertae sedis</taxon>
        <taxon>Rosa</taxon>
    </lineage>
</organism>
<evidence type="ECO:0000313" key="2">
    <source>
        <dbReference type="Proteomes" id="UP000238479"/>
    </source>
</evidence>
<dbReference type="Gramene" id="PRQ56869">
    <property type="protein sequence ID" value="PRQ56869"/>
    <property type="gene ID" value="RchiOBHm_Chr1g0342031"/>
</dbReference>
<dbReference type="EMBL" id="PDCK01000039">
    <property type="protein sequence ID" value="PRQ56869.1"/>
    <property type="molecule type" value="Genomic_DNA"/>
</dbReference>
<name>A0A2P6SDW2_ROSCH</name>
<comment type="caution">
    <text evidence="1">The sequence shown here is derived from an EMBL/GenBank/DDBJ whole genome shotgun (WGS) entry which is preliminary data.</text>
</comment>
<accession>A0A2P6SDW2</accession>
<dbReference type="Proteomes" id="UP000238479">
    <property type="component" value="Chromosome 1"/>
</dbReference>
<protein>
    <submittedName>
        <fullName evidence="1">Uncharacterized protein</fullName>
    </submittedName>
</protein>
<gene>
    <name evidence="1" type="ORF">RchiOBHm_Chr1g0342031</name>
</gene>
<keyword evidence="2" id="KW-1185">Reference proteome</keyword>
<reference evidence="1 2" key="1">
    <citation type="journal article" date="2018" name="Nat. Genet.">
        <title>The Rosa genome provides new insights in the design of modern roses.</title>
        <authorList>
            <person name="Bendahmane M."/>
        </authorList>
    </citation>
    <scope>NUCLEOTIDE SEQUENCE [LARGE SCALE GENOMIC DNA]</scope>
    <source>
        <strain evidence="2">cv. Old Blush</strain>
    </source>
</reference>
<evidence type="ECO:0000313" key="1">
    <source>
        <dbReference type="EMBL" id="PRQ56869.1"/>
    </source>
</evidence>